<keyword evidence="3" id="KW-0238">DNA-binding</keyword>
<dbReference type="FunFam" id="1.10.10.10:FF:000001">
    <property type="entry name" value="LysR family transcriptional regulator"/>
    <property type="match status" value="1"/>
</dbReference>
<dbReference type="GeneID" id="78077708"/>
<evidence type="ECO:0000256" key="3">
    <source>
        <dbReference type="ARBA" id="ARBA00023125"/>
    </source>
</evidence>
<dbReference type="InterPro" id="IPR000847">
    <property type="entry name" value="LysR_HTH_N"/>
</dbReference>
<dbReference type="PRINTS" id="PR00039">
    <property type="entry name" value="HTHLYSR"/>
</dbReference>
<evidence type="ECO:0000313" key="6">
    <source>
        <dbReference type="EMBL" id="MDC5739623.1"/>
    </source>
</evidence>
<accession>A0A178J5Y7</accession>
<keyword evidence="4" id="KW-0804">Transcription</keyword>
<dbReference type="SUPFAM" id="SSF53850">
    <property type="entry name" value="Periplasmic binding protein-like II"/>
    <property type="match status" value="1"/>
</dbReference>
<sequence length="295" mass="33249">MTNEQLKAFLAVAEQGSFRKAAKTIFKTQAAVSASIKSLEERYGVQMFNRDKYRPTLTEAGKAFYNNAKITMNHFQRLDQIGHQLTKGVEPEFTIVVSIAVDLPPLLAKIKSITSQFSNTQFRIHTESLHGVVERIDDNRADLAFGPALGLNIAHEKLPIAKVNFINVAAPDYFPPSTNYKFTLEEIAEYAQIVTRDSATHSTKASFHTLPNREAWNVHDFMTKKELIKAGFGWGSIPEHLINDELKQGLLVPIHVEGIPLKASGELFMFRNRNHHHGLVAQKLWDQLNLEFAVE</sequence>
<dbReference type="InterPro" id="IPR036388">
    <property type="entry name" value="WH-like_DNA-bd_sf"/>
</dbReference>
<dbReference type="GO" id="GO:0000976">
    <property type="term" value="F:transcription cis-regulatory region binding"/>
    <property type="evidence" value="ECO:0007669"/>
    <property type="project" value="TreeGrafter"/>
</dbReference>
<evidence type="ECO:0000313" key="8">
    <source>
        <dbReference type="EMBL" id="QJY38304.1"/>
    </source>
</evidence>
<dbReference type="PANTHER" id="PTHR30126">
    <property type="entry name" value="HTH-TYPE TRANSCRIPTIONAL REGULATOR"/>
    <property type="match status" value="1"/>
</dbReference>
<name>A0A178J5Y7_9VIBR</name>
<dbReference type="OrthoDB" id="9786526at2"/>
<evidence type="ECO:0000256" key="2">
    <source>
        <dbReference type="ARBA" id="ARBA00023015"/>
    </source>
</evidence>
<evidence type="ECO:0000313" key="7">
    <source>
        <dbReference type="EMBL" id="OAM97533.1"/>
    </source>
</evidence>
<evidence type="ECO:0000256" key="1">
    <source>
        <dbReference type="ARBA" id="ARBA00009437"/>
    </source>
</evidence>
<dbReference type="InterPro" id="IPR005119">
    <property type="entry name" value="LysR_subst-bd"/>
</dbReference>
<reference evidence="7 9" key="1">
    <citation type="submission" date="2016-03" db="EMBL/GenBank/DDBJ databases">
        <title>Draft genome sequence of the Vibrio tubiashii subs. europaeus.</title>
        <authorList>
            <person name="Spinard E."/>
            <person name="Dubert J."/>
            <person name="Nelson D.R."/>
            <person name="Barja J.L."/>
        </authorList>
    </citation>
    <scope>NUCLEOTIDE SEQUENCE [LARGE SCALE GENOMIC DNA]</scope>
    <source>
        <strain evidence="9">PP-638</strain>
        <strain evidence="7">PP2-638</strain>
    </source>
</reference>
<evidence type="ECO:0000259" key="5">
    <source>
        <dbReference type="PROSITE" id="PS50931"/>
    </source>
</evidence>
<dbReference type="Gene3D" id="1.10.10.10">
    <property type="entry name" value="Winged helix-like DNA-binding domain superfamily/Winged helix DNA-binding domain"/>
    <property type="match status" value="1"/>
</dbReference>
<dbReference type="EMBL" id="JAPFIT010000010">
    <property type="protein sequence ID" value="MDC5739623.1"/>
    <property type="molecule type" value="Genomic_DNA"/>
</dbReference>
<dbReference type="PROSITE" id="PS50931">
    <property type="entry name" value="HTH_LYSR"/>
    <property type="match status" value="1"/>
</dbReference>
<reference evidence="8 10" key="2">
    <citation type="submission" date="2020-05" db="EMBL/GenBank/DDBJ databases">
        <title>First description outside Europe of the emergent pathogen for shellfish aquaculture Vibrio europaeus.</title>
        <authorList>
            <person name="Dubert J."/>
            <person name="Rojas R."/>
        </authorList>
    </citation>
    <scope>NUCLEOTIDE SEQUENCE [LARGE SCALE GENOMIC DNA]</scope>
    <source>
        <strain evidence="8 10">NPI-1</strain>
    </source>
</reference>
<evidence type="ECO:0000313" key="11">
    <source>
        <dbReference type="Proteomes" id="UP001150001"/>
    </source>
</evidence>
<dbReference type="Proteomes" id="UP000094761">
    <property type="component" value="Unassembled WGS sequence"/>
</dbReference>
<dbReference type="Gene3D" id="3.40.190.290">
    <property type="match status" value="1"/>
</dbReference>
<gene>
    <name evidence="7" type="ORF">AZ468_18475</name>
    <name evidence="8" type="ORF">HOO69_17130</name>
    <name evidence="6" type="ORF">OPW20_06065</name>
</gene>
<dbReference type="EMBL" id="CP053543">
    <property type="protein sequence ID" value="QJY38304.1"/>
    <property type="molecule type" value="Genomic_DNA"/>
</dbReference>
<dbReference type="EMBL" id="LUAX01000007">
    <property type="protein sequence ID" value="OAM97533.1"/>
    <property type="molecule type" value="Genomic_DNA"/>
</dbReference>
<dbReference type="GO" id="GO:0003700">
    <property type="term" value="F:DNA-binding transcription factor activity"/>
    <property type="evidence" value="ECO:0007669"/>
    <property type="project" value="InterPro"/>
</dbReference>
<keyword evidence="11" id="KW-1185">Reference proteome</keyword>
<keyword evidence="2" id="KW-0805">Transcription regulation</keyword>
<dbReference type="Proteomes" id="UP001150001">
    <property type="component" value="Unassembled WGS sequence"/>
</dbReference>
<dbReference type="Pfam" id="PF03466">
    <property type="entry name" value="LysR_substrate"/>
    <property type="match status" value="1"/>
</dbReference>
<feature type="domain" description="HTH lysR-type" evidence="5">
    <location>
        <begin position="1"/>
        <end position="58"/>
    </location>
</feature>
<proteinExistence type="inferred from homology"/>
<evidence type="ECO:0000313" key="9">
    <source>
        <dbReference type="Proteomes" id="UP000094761"/>
    </source>
</evidence>
<dbReference type="CDD" id="cd05466">
    <property type="entry name" value="PBP2_LTTR_substrate"/>
    <property type="match status" value="1"/>
</dbReference>
<organism evidence="7 9">
    <name type="scientific">Vibrio europaeus</name>
    <dbReference type="NCBI Taxonomy" id="300876"/>
    <lineage>
        <taxon>Bacteria</taxon>
        <taxon>Pseudomonadati</taxon>
        <taxon>Pseudomonadota</taxon>
        <taxon>Gammaproteobacteria</taxon>
        <taxon>Vibrionales</taxon>
        <taxon>Vibrionaceae</taxon>
        <taxon>Vibrio</taxon>
        <taxon>Vibrio oreintalis group</taxon>
    </lineage>
</organism>
<dbReference type="Proteomes" id="UP000501443">
    <property type="component" value="Chromosome 2"/>
</dbReference>
<dbReference type="SUPFAM" id="SSF46785">
    <property type="entry name" value="Winged helix' DNA-binding domain"/>
    <property type="match status" value="1"/>
</dbReference>
<dbReference type="Pfam" id="PF00126">
    <property type="entry name" value="HTH_1"/>
    <property type="match status" value="1"/>
</dbReference>
<protein>
    <submittedName>
        <fullName evidence="6">LysR family transcriptional regulator</fullName>
    </submittedName>
</protein>
<evidence type="ECO:0000313" key="10">
    <source>
        <dbReference type="Proteomes" id="UP000501443"/>
    </source>
</evidence>
<evidence type="ECO:0000256" key="4">
    <source>
        <dbReference type="ARBA" id="ARBA00023163"/>
    </source>
</evidence>
<dbReference type="RefSeq" id="WP_069668727.1">
    <property type="nucleotide sequence ID" value="NZ_CP053543.1"/>
</dbReference>
<reference evidence="6" key="3">
    <citation type="submission" date="2022-11" db="EMBL/GenBank/DDBJ databases">
        <title>Role of the vibriolysin VemA secreted by the emergent pathogen Vibrio europaeus in the colonization of Manila clam mucus.</title>
        <authorList>
            <person name="Martinez C."/>
            <person name="Rodriguez S."/>
            <person name="Vences A."/>
            <person name="Barja J.L."/>
            <person name="Toranzo A.E."/>
            <person name="Dubert J."/>
        </authorList>
    </citation>
    <scope>NUCLEOTIDE SEQUENCE</scope>
    <source>
        <strain evidence="6">3454</strain>
    </source>
</reference>
<comment type="similarity">
    <text evidence="1">Belongs to the LysR transcriptional regulatory family.</text>
</comment>
<dbReference type="AlphaFoldDB" id="A0A178J5Y7"/>
<dbReference type="PANTHER" id="PTHR30126:SF91">
    <property type="entry name" value="LYSR FAMILY TRANSCRIPTIONAL REGULATOR"/>
    <property type="match status" value="1"/>
</dbReference>
<dbReference type="InterPro" id="IPR036390">
    <property type="entry name" value="WH_DNA-bd_sf"/>
</dbReference>